<dbReference type="InterPro" id="IPR004089">
    <property type="entry name" value="MCPsignal_dom"/>
</dbReference>
<dbReference type="PROSITE" id="PS50192">
    <property type="entry name" value="T_SNARE"/>
    <property type="match status" value="1"/>
</dbReference>
<dbReference type="Gene3D" id="1.10.287.950">
    <property type="entry name" value="Methyl-accepting chemotaxis protein"/>
    <property type="match status" value="1"/>
</dbReference>
<dbReference type="Pfam" id="PF00672">
    <property type="entry name" value="HAMP"/>
    <property type="match status" value="1"/>
</dbReference>
<dbReference type="Pfam" id="PF12729">
    <property type="entry name" value="4HB_MCP_1"/>
    <property type="match status" value="1"/>
</dbReference>
<dbReference type="RefSeq" id="WP_264603445.1">
    <property type="nucleotide sequence ID" value="NZ_JAOQNS010000015.1"/>
</dbReference>
<keyword evidence="6" id="KW-0472">Membrane</keyword>
<evidence type="ECO:0000259" key="7">
    <source>
        <dbReference type="PROSITE" id="PS50111"/>
    </source>
</evidence>
<feature type="domain" description="HAMP" evidence="9">
    <location>
        <begin position="318"/>
        <end position="371"/>
    </location>
</feature>
<dbReference type="InterPro" id="IPR003660">
    <property type="entry name" value="HAMP_dom"/>
</dbReference>
<dbReference type="CDD" id="cd06225">
    <property type="entry name" value="HAMP"/>
    <property type="match status" value="1"/>
</dbReference>
<dbReference type="Gene3D" id="6.10.340.10">
    <property type="match status" value="1"/>
</dbReference>
<keyword evidence="3 5" id="KW-0807">Transducer</keyword>
<dbReference type="Proteomes" id="UP001209755">
    <property type="component" value="Unassembled WGS sequence"/>
</dbReference>
<dbReference type="EMBL" id="JAOQNS010000015">
    <property type="protein sequence ID" value="MCW2309870.1"/>
    <property type="molecule type" value="Genomic_DNA"/>
</dbReference>
<evidence type="ECO:0000256" key="2">
    <source>
        <dbReference type="ARBA" id="ARBA00022519"/>
    </source>
</evidence>
<dbReference type="InterPro" id="IPR024478">
    <property type="entry name" value="HlyB_4HB_MCP"/>
</dbReference>
<feature type="domain" description="T-SNARE coiled-coil homology" evidence="8">
    <location>
        <begin position="563"/>
        <end position="625"/>
    </location>
</feature>
<dbReference type="SMART" id="SM00283">
    <property type="entry name" value="MA"/>
    <property type="match status" value="1"/>
</dbReference>
<accession>A0ABT3HHI7</accession>
<comment type="similarity">
    <text evidence="4">Belongs to the methyl-accepting chemotaxis (MCP) protein family.</text>
</comment>
<keyword evidence="12" id="KW-1185">Reference proteome</keyword>
<dbReference type="InterPro" id="IPR000727">
    <property type="entry name" value="T_SNARE_dom"/>
</dbReference>
<evidence type="ECO:0000256" key="1">
    <source>
        <dbReference type="ARBA" id="ARBA00004429"/>
    </source>
</evidence>
<evidence type="ECO:0000256" key="5">
    <source>
        <dbReference type="PROSITE-ProRule" id="PRU00284"/>
    </source>
</evidence>
<reference evidence="12" key="1">
    <citation type="submission" date="2023-07" db="EMBL/GenBank/DDBJ databases">
        <title>Genome sequencing of Purple Non-Sulfur Bacteria from various extreme environments.</title>
        <authorList>
            <person name="Mayer M."/>
        </authorList>
    </citation>
    <scope>NUCLEOTIDE SEQUENCE [LARGE SCALE GENOMIC DNA]</scope>
    <source>
        <strain evidence="12">DSM 17935</strain>
    </source>
</reference>
<proteinExistence type="inferred from homology"/>
<feature type="domain" description="HBM" evidence="10">
    <location>
        <begin position="44"/>
        <end position="284"/>
    </location>
</feature>
<keyword evidence="6" id="KW-0812">Transmembrane</keyword>
<dbReference type="PROSITE" id="PS50885">
    <property type="entry name" value="HAMP"/>
    <property type="match status" value="1"/>
</dbReference>
<dbReference type="InterPro" id="IPR032255">
    <property type="entry name" value="HBM"/>
</dbReference>
<gene>
    <name evidence="11" type="ORF">M2319_004232</name>
</gene>
<dbReference type="SMART" id="SM01358">
    <property type="entry name" value="HBM"/>
    <property type="match status" value="1"/>
</dbReference>
<evidence type="ECO:0000259" key="8">
    <source>
        <dbReference type="PROSITE" id="PS50192"/>
    </source>
</evidence>
<keyword evidence="2" id="KW-0997">Cell inner membrane</keyword>
<dbReference type="PROSITE" id="PS50111">
    <property type="entry name" value="CHEMOTAXIS_TRANSDUC_2"/>
    <property type="match status" value="1"/>
</dbReference>
<keyword evidence="2" id="KW-1003">Cell membrane</keyword>
<comment type="subcellular location">
    <subcellularLocation>
        <location evidence="1">Cell inner membrane</location>
        <topology evidence="1">Multi-pass membrane protein</topology>
    </subcellularLocation>
</comment>
<evidence type="ECO:0000313" key="11">
    <source>
        <dbReference type="EMBL" id="MCW2309870.1"/>
    </source>
</evidence>
<evidence type="ECO:0000256" key="6">
    <source>
        <dbReference type="SAM" id="Phobius"/>
    </source>
</evidence>
<feature type="transmembrane region" description="Helical" evidence="6">
    <location>
        <begin position="294"/>
        <end position="317"/>
    </location>
</feature>
<feature type="transmembrane region" description="Helical" evidence="6">
    <location>
        <begin position="12"/>
        <end position="33"/>
    </location>
</feature>
<evidence type="ECO:0000256" key="4">
    <source>
        <dbReference type="ARBA" id="ARBA00029447"/>
    </source>
</evidence>
<protein>
    <submittedName>
        <fullName evidence="11">Methyl-accepting chemotaxis protein</fullName>
    </submittedName>
</protein>
<dbReference type="SUPFAM" id="SSF58104">
    <property type="entry name" value="Methyl-accepting chemotaxis protein (MCP) signaling domain"/>
    <property type="match status" value="1"/>
</dbReference>
<evidence type="ECO:0000256" key="3">
    <source>
        <dbReference type="ARBA" id="ARBA00023224"/>
    </source>
</evidence>
<comment type="caution">
    <text evidence="11">The sequence shown here is derived from an EMBL/GenBank/DDBJ whole genome shotgun (WGS) entry which is preliminary data.</text>
</comment>
<dbReference type="PANTHER" id="PTHR32089:SF112">
    <property type="entry name" value="LYSOZYME-LIKE PROTEIN-RELATED"/>
    <property type="match status" value="1"/>
</dbReference>
<feature type="domain" description="Methyl-accepting transducer" evidence="7">
    <location>
        <begin position="411"/>
        <end position="647"/>
    </location>
</feature>
<evidence type="ECO:0000259" key="10">
    <source>
        <dbReference type="PROSITE" id="PS51753"/>
    </source>
</evidence>
<dbReference type="PANTHER" id="PTHR32089">
    <property type="entry name" value="METHYL-ACCEPTING CHEMOTAXIS PROTEIN MCPB"/>
    <property type="match status" value="1"/>
</dbReference>
<organism evidence="11 12">
    <name type="scientific">Rhodobium gokarnense</name>
    <dbReference type="NCBI Taxonomy" id="364296"/>
    <lineage>
        <taxon>Bacteria</taxon>
        <taxon>Pseudomonadati</taxon>
        <taxon>Pseudomonadota</taxon>
        <taxon>Alphaproteobacteria</taxon>
        <taxon>Hyphomicrobiales</taxon>
        <taxon>Rhodobiaceae</taxon>
        <taxon>Rhodobium</taxon>
    </lineage>
</organism>
<dbReference type="SMART" id="SM00304">
    <property type="entry name" value="HAMP"/>
    <property type="match status" value="1"/>
</dbReference>
<name>A0ABT3HHI7_9HYPH</name>
<keyword evidence="6" id="KW-1133">Transmembrane helix</keyword>
<dbReference type="PROSITE" id="PS51753">
    <property type="entry name" value="HBM"/>
    <property type="match status" value="1"/>
</dbReference>
<dbReference type="Pfam" id="PF00015">
    <property type="entry name" value="MCPsignal"/>
    <property type="match status" value="1"/>
</dbReference>
<evidence type="ECO:0000259" key="9">
    <source>
        <dbReference type="PROSITE" id="PS50885"/>
    </source>
</evidence>
<sequence>MKNFAISTKVFGGFAIVLILLIVIGATGALNLNAGNDSFKRYRAIALQTNQAGRVQANLLTARLAVKNFIIAPSPESIAVFNDRAGKTREFNDTLGTLVHSAEKKQVVGDVRDNLATYGTNFEEVVRLQAERSDLVINTLDKVGPQMERKLTEIMESAYSDKDVMAAYQAGTVQRNLLLMRLYVVKFLLENSEEAYARVLQESVEMAKHHEAMLAELQNPGRRQLAEEVGELHATYEAAFRKVHDTIGTRNDIIKNRLDVIGPAIAGSMEDLKLAIKTEQDTLGPEASMAMDRAVMITIAVAVVSILLGLVAAWVIGTGIARPIRAMTSAMGRLAGGDKEIDIPGLDRKDEVGSMAGAVEVFRENMIKADELAAREAAELAAREERARHIEEVTRAFDAAVSGLLGSLANASEEMKSTATSMSEIAHTTNDRATSVASAAEEASTNVQTVSAATEELSSSIHEISRQVTQSSQIADKAVSQADTTDAQVQRLASASQHIGEVIALISEIAEQTNLLALNATIEAARAGETGKGFAVVAAEVKTLAGQTAKATDDIRKQISDIQLETEEAVAAIQQIGATIKDMNEIALGISSAVEEQNAATNEIARNVEQAAIGTREVSSNILEVTRSAGQTGAAATQVTGVAGDLGSKSDQLRAEVETFLKTVRAA</sequence>
<evidence type="ECO:0000313" key="12">
    <source>
        <dbReference type="Proteomes" id="UP001209755"/>
    </source>
</evidence>